<feature type="transmembrane region" description="Helical" evidence="8">
    <location>
        <begin position="102"/>
        <end position="119"/>
    </location>
</feature>
<evidence type="ECO:0000256" key="1">
    <source>
        <dbReference type="ARBA" id="ARBA00004651"/>
    </source>
</evidence>
<feature type="transmembrane region" description="Helical" evidence="8">
    <location>
        <begin position="7"/>
        <end position="28"/>
    </location>
</feature>
<gene>
    <name evidence="10" type="primary">rarD</name>
    <name evidence="10" type="ORF">Q4490_10955</name>
</gene>
<keyword evidence="6 8" id="KW-1133">Transmembrane helix</keyword>
<dbReference type="PANTHER" id="PTHR22911">
    <property type="entry name" value="ACYL-MALONYL CONDENSING ENZYME-RELATED"/>
    <property type="match status" value="1"/>
</dbReference>
<evidence type="ECO:0000256" key="7">
    <source>
        <dbReference type="ARBA" id="ARBA00023136"/>
    </source>
</evidence>
<evidence type="ECO:0000259" key="9">
    <source>
        <dbReference type="Pfam" id="PF00892"/>
    </source>
</evidence>
<feature type="transmembrane region" description="Helical" evidence="8">
    <location>
        <begin position="206"/>
        <end position="225"/>
    </location>
</feature>
<dbReference type="Pfam" id="PF00892">
    <property type="entry name" value="EamA"/>
    <property type="match status" value="2"/>
</dbReference>
<feature type="transmembrane region" description="Helical" evidence="8">
    <location>
        <begin position="177"/>
        <end position="194"/>
    </location>
</feature>
<feature type="domain" description="EamA" evidence="9">
    <location>
        <begin position="153"/>
        <end position="276"/>
    </location>
</feature>
<dbReference type="GO" id="GO:0005886">
    <property type="term" value="C:plasma membrane"/>
    <property type="evidence" value="ECO:0007669"/>
    <property type="project" value="UniProtKB-SubCell"/>
</dbReference>
<evidence type="ECO:0000256" key="3">
    <source>
        <dbReference type="ARBA" id="ARBA00022448"/>
    </source>
</evidence>
<evidence type="ECO:0000256" key="6">
    <source>
        <dbReference type="ARBA" id="ARBA00022989"/>
    </source>
</evidence>
<dbReference type="AlphaFoldDB" id="A0AAW7XIU3"/>
<evidence type="ECO:0000256" key="5">
    <source>
        <dbReference type="ARBA" id="ARBA00022692"/>
    </source>
</evidence>
<dbReference type="PANTHER" id="PTHR22911:SF137">
    <property type="entry name" value="SOLUTE CARRIER FAMILY 35 MEMBER G2-RELATED"/>
    <property type="match status" value="1"/>
</dbReference>
<comment type="caution">
    <text evidence="10">The sequence shown here is derived from an EMBL/GenBank/DDBJ whole genome shotgun (WGS) entry which is preliminary data.</text>
</comment>
<dbReference type="InterPro" id="IPR037185">
    <property type="entry name" value="EmrE-like"/>
</dbReference>
<comment type="similarity">
    <text evidence="2">Belongs to the EamA transporter family.</text>
</comment>
<feature type="transmembrane region" description="Helical" evidence="8">
    <location>
        <begin position="264"/>
        <end position="282"/>
    </location>
</feature>
<accession>A0AAW7XIU3</accession>
<keyword evidence="3" id="KW-0813">Transport</keyword>
<evidence type="ECO:0000256" key="8">
    <source>
        <dbReference type="SAM" id="Phobius"/>
    </source>
</evidence>
<evidence type="ECO:0000256" key="4">
    <source>
        <dbReference type="ARBA" id="ARBA00022475"/>
    </source>
</evidence>
<reference evidence="10" key="1">
    <citation type="submission" date="2023-07" db="EMBL/GenBank/DDBJ databases">
        <title>Genome content predicts the carbon catabolic preferences of heterotrophic bacteria.</title>
        <authorList>
            <person name="Gralka M."/>
        </authorList>
    </citation>
    <scope>NUCLEOTIDE SEQUENCE</scope>
    <source>
        <strain evidence="10">I2M16</strain>
    </source>
</reference>
<protein>
    <submittedName>
        <fullName evidence="10">EamA family transporter RarD</fullName>
    </submittedName>
</protein>
<evidence type="ECO:0000313" key="11">
    <source>
        <dbReference type="Proteomes" id="UP001169862"/>
    </source>
</evidence>
<feature type="transmembrane region" description="Helical" evidence="8">
    <location>
        <begin position="237"/>
        <end position="258"/>
    </location>
</feature>
<feature type="domain" description="EamA" evidence="9">
    <location>
        <begin position="6"/>
        <end position="139"/>
    </location>
</feature>
<keyword evidence="5 8" id="KW-0812">Transmembrane</keyword>
<feature type="transmembrane region" description="Helical" evidence="8">
    <location>
        <begin position="126"/>
        <end position="142"/>
    </location>
</feature>
<evidence type="ECO:0000256" key="2">
    <source>
        <dbReference type="ARBA" id="ARBA00007362"/>
    </source>
</evidence>
<evidence type="ECO:0000313" key="10">
    <source>
        <dbReference type="EMBL" id="MDO6454082.1"/>
    </source>
</evidence>
<keyword evidence="4" id="KW-1003">Cell membrane</keyword>
<feature type="transmembrane region" description="Helical" evidence="8">
    <location>
        <begin position="148"/>
        <end position="165"/>
    </location>
</feature>
<organism evidence="10 11">
    <name type="scientific">Neptunomonas phycophila</name>
    <dbReference type="NCBI Taxonomy" id="1572645"/>
    <lineage>
        <taxon>Bacteria</taxon>
        <taxon>Pseudomonadati</taxon>
        <taxon>Pseudomonadota</taxon>
        <taxon>Gammaproteobacteria</taxon>
        <taxon>Oceanospirillales</taxon>
        <taxon>Oceanospirillaceae</taxon>
        <taxon>Neptunomonas</taxon>
    </lineage>
</organism>
<dbReference type="Proteomes" id="UP001169862">
    <property type="component" value="Unassembled WGS sequence"/>
</dbReference>
<name>A0AAW7XIU3_9GAMM</name>
<dbReference type="InterPro" id="IPR004626">
    <property type="entry name" value="RarD"/>
</dbReference>
<dbReference type="NCBIfam" id="TIGR00688">
    <property type="entry name" value="rarD"/>
    <property type="match status" value="1"/>
</dbReference>
<dbReference type="RefSeq" id="WP_303550545.1">
    <property type="nucleotide sequence ID" value="NZ_JAUOPG010000006.1"/>
</dbReference>
<feature type="transmembrane region" description="Helical" evidence="8">
    <location>
        <begin position="70"/>
        <end position="90"/>
    </location>
</feature>
<dbReference type="EMBL" id="JAUOPG010000006">
    <property type="protein sequence ID" value="MDO6454082.1"/>
    <property type="molecule type" value="Genomic_DNA"/>
</dbReference>
<dbReference type="SUPFAM" id="SSF103481">
    <property type="entry name" value="Multidrug resistance efflux transporter EmrE"/>
    <property type="match status" value="2"/>
</dbReference>
<proteinExistence type="inferred from homology"/>
<keyword evidence="7 8" id="KW-0472">Membrane</keyword>
<feature type="transmembrane region" description="Helical" evidence="8">
    <location>
        <begin position="40"/>
        <end position="58"/>
    </location>
</feature>
<comment type="subcellular location">
    <subcellularLocation>
        <location evidence="1">Cell membrane</location>
        <topology evidence="1">Multi-pass membrane protein</topology>
    </subcellularLocation>
</comment>
<sequence>MIEQNRGLIYALTAYLIWGTFPLLFSLFKGVPAMEVLAHRIAWSAVFVAIIITLTGKWHRIKAALTNKQLILALCCSTTLIAANWGLYIWAAMNERAVEASLGYFIHPLVSVGLGVFFLKESLSTYQKVALLLAIIAVVYKVTSSGALPWISLSLAASFALYGFVRKQTQVDTVTGLMIETTLALPFTLIFWLFTPVNHFGFNLQGGLFILAGILTAIPLLAFAAAARRISLSMIGFLMYLNPTLQLLCAVFILGEPFTHTDLITFSLIWIGLAIFTGGTYWRHRKDRQKLRPSVTSS</sequence>
<dbReference type="InterPro" id="IPR000620">
    <property type="entry name" value="EamA_dom"/>
</dbReference>